<keyword evidence="2" id="KW-1185">Reference proteome</keyword>
<dbReference type="RefSeq" id="WP_110040001.1">
    <property type="nucleotide sequence ID" value="NZ_QGTL01000010.1"/>
</dbReference>
<evidence type="ECO:0000313" key="2">
    <source>
        <dbReference type="Proteomes" id="UP000246410"/>
    </source>
</evidence>
<evidence type="ECO:0008006" key="3">
    <source>
        <dbReference type="Google" id="ProtNLM"/>
    </source>
</evidence>
<accession>A0A317N9L3</accession>
<comment type="caution">
    <text evidence="1">The sequence shown here is derived from an EMBL/GenBank/DDBJ whole genome shotgun (WGS) entry which is preliminary data.</text>
</comment>
<dbReference type="AlphaFoldDB" id="A0A317N9L3"/>
<dbReference type="Proteomes" id="UP000246410">
    <property type="component" value="Unassembled WGS sequence"/>
</dbReference>
<dbReference type="Pfam" id="PF21863">
    <property type="entry name" value="HTH_67"/>
    <property type="match status" value="1"/>
</dbReference>
<dbReference type="NCBIfam" id="NF047719">
    <property type="entry name" value="SCO6745_fam_HTH"/>
    <property type="match status" value="1"/>
</dbReference>
<evidence type="ECO:0000313" key="1">
    <source>
        <dbReference type="EMBL" id="PWV71672.1"/>
    </source>
</evidence>
<gene>
    <name evidence="1" type="ORF">DFR69_110156</name>
</gene>
<dbReference type="InterPro" id="IPR054058">
    <property type="entry name" value="HTH_67"/>
</dbReference>
<proteinExistence type="predicted"/>
<protein>
    <recommendedName>
        <fullName evidence="3">EvbL</fullName>
    </recommendedName>
</protein>
<name>A0A317N9L3_9NOCA</name>
<reference evidence="1 2" key="1">
    <citation type="submission" date="2018-05" db="EMBL/GenBank/DDBJ databases">
        <title>Genomic Encyclopedia of Type Strains, Phase IV (KMG-IV): sequencing the most valuable type-strain genomes for metagenomic binning, comparative biology and taxonomic classification.</title>
        <authorList>
            <person name="Goeker M."/>
        </authorList>
    </citation>
    <scope>NUCLEOTIDE SEQUENCE [LARGE SCALE GENOMIC DNA]</scope>
    <source>
        <strain evidence="1 2">DSM 44717</strain>
    </source>
</reference>
<organism evidence="1 2">
    <name type="scientific">Nocardia neocaledoniensis</name>
    <dbReference type="NCBI Taxonomy" id="236511"/>
    <lineage>
        <taxon>Bacteria</taxon>
        <taxon>Bacillati</taxon>
        <taxon>Actinomycetota</taxon>
        <taxon>Actinomycetes</taxon>
        <taxon>Mycobacteriales</taxon>
        <taxon>Nocardiaceae</taxon>
        <taxon>Nocardia</taxon>
    </lineage>
</organism>
<sequence length="245" mass="26074">MAATAVKQQVLELGGAFMISREARQFGDTVGVPGFHGPYTRGRGGVLGEVDADVVTAAFGFFEPRCVRAAWESVPVPAAKAAEGYLEACHEFGRRRLAGFGDADRLAELLRRVVDNAPTPGLPLFAGWRAMPVPADGRAATLQLTHVLRELRGGLHLLAILAHDLTPLQAILIAGSPIADGPTHAKTLGWSEPFAPITDDQRARWAAAEAATDELIAPCFDALDPAERDELAMLMAAAHRAALTR</sequence>
<dbReference type="EMBL" id="QGTL01000010">
    <property type="protein sequence ID" value="PWV71672.1"/>
    <property type="molecule type" value="Genomic_DNA"/>
</dbReference>